<evidence type="ECO:0000313" key="2">
    <source>
        <dbReference type="Proteomes" id="UP000186594"/>
    </source>
</evidence>
<organism evidence="1 2">
    <name type="scientific">Neolecta irregularis (strain DAH-3)</name>
    <dbReference type="NCBI Taxonomy" id="1198029"/>
    <lineage>
        <taxon>Eukaryota</taxon>
        <taxon>Fungi</taxon>
        <taxon>Dikarya</taxon>
        <taxon>Ascomycota</taxon>
        <taxon>Taphrinomycotina</taxon>
        <taxon>Neolectales</taxon>
        <taxon>Neolectaceae</taxon>
        <taxon>Neolecta</taxon>
    </lineage>
</organism>
<sequence>MRYAQEPCLVLEPENPGQQLAVSSSNSHCAFILSCPSMHLIDDLRAQYDLYPSVYKIARYRARAYVSARVESRSIRCTRPVEVVFLKPHVRSTQLENTNTKLWVSSFAGLWMVSTGIYHHYFQKAPVEYFENFQSIGAKELVTWDALPQDLVMESSFIGFTRLRTTEITELGNLLFESMFDQKTTWSPQKFAKIFLRAMCENKRLRFDPKDLPVHRESLVAMPFVNGQDPRLTLKVSQFENPTDSSTYQELLLCAPHSGTESSGQENRSKTHLKGRLTRIFSSESIK</sequence>
<gene>
    <name evidence="1" type="ORF">NEOLI_004095</name>
</gene>
<accession>A0A1U7LLV9</accession>
<dbReference type="PROSITE" id="PS51257">
    <property type="entry name" value="PROKAR_LIPOPROTEIN"/>
    <property type="match status" value="1"/>
</dbReference>
<keyword evidence="2" id="KW-1185">Reference proteome</keyword>
<dbReference type="EMBL" id="LXFE01001401">
    <property type="protein sequence ID" value="OLL23629.1"/>
    <property type="molecule type" value="Genomic_DNA"/>
</dbReference>
<comment type="caution">
    <text evidence="1">The sequence shown here is derived from an EMBL/GenBank/DDBJ whole genome shotgun (WGS) entry which is preliminary data.</text>
</comment>
<dbReference type="Proteomes" id="UP000186594">
    <property type="component" value="Unassembled WGS sequence"/>
</dbReference>
<evidence type="ECO:0000313" key="1">
    <source>
        <dbReference type="EMBL" id="OLL23629.1"/>
    </source>
</evidence>
<reference evidence="1 2" key="1">
    <citation type="submission" date="2016-04" db="EMBL/GenBank/DDBJ databases">
        <title>Evolutionary innovation and constraint leading to complex multicellularity in the Ascomycota.</title>
        <authorList>
            <person name="Cisse O."/>
            <person name="Nguyen A."/>
            <person name="Hewitt D.A."/>
            <person name="Jedd G."/>
            <person name="Stajich J.E."/>
        </authorList>
    </citation>
    <scope>NUCLEOTIDE SEQUENCE [LARGE SCALE GENOMIC DNA]</scope>
    <source>
        <strain evidence="1 2">DAH-3</strain>
    </source>
</reference>
<protein>
    <submittedName>
        <fullName evidence="1">Uncharacterized protein</fullName>
    </submittedName>
</protein>
<dbReference type="AlphaFoldDB" id="A0A1U7LLV9"/>
<name>A0A1U7LLV9_NEOID</name>
<proteinExistence type="predicted"/>